<protein>
    <recommendedName>
        <fullName evidence="6">NAD(P)-binding protein</fullName>
    </recommendedName>
</protein>
<dbReference type="EMBL" id="NPIC01000013">
    <property type="protein sequence ID" value="RDL30985.1"/>
    <property type="molecule type" value="Genomic_DNA"/>
</dbReference>
<evidence type="ECO:0008006" key="6">
    <source>
        <dbReference type="Google" id="ProtNLM"/>
    </source>
</evidence>
<keyword evidence="3" id="KW-0560">Oxidoreductase</keyword>
<keyword evidence="2" id="KW-0521">NADP</keyword>
<sequence length="251" mass="27508">MFSAFVVNADVNPPRDEYDPSKALFVKCDVRVWEDQVAVFKTAIEHSPKHGIDIVIANAGVYGPDILEGIDEDEPSPANLKLIEINLFGVIHTAKLAAFYFNKQPRESFDRCLILVTSIMGYIDTQGSSLYGASKHGVRGLMACLRRKGLMRVNALAPWFVATGIFPENFRISLTKQFQAQGVDFAAGSDAVGAIMRIVTDSSINGRSIAIVPRQLSPSGYLDMELDDFQEGSPCDKLQRVAGSLSYSDII</sequence>
<dbReference type="GeneID" id="43602623"/>
<dbReference type="RefSeq" id="XP_031865234.1">
    <property type="nucleotide sequence ID" value="XM_032018397.1"/>
</dbReference>
<dbReference type="PANTHER" id="PTHR44229:SF4">
    <property type="entry name" value="15-HYDROXYPROSTAGLANDIN DEHYDROGENASE [NAD(+)]"/>
    <property type="match status" value="1"/>
</dbReference>
<dbReference type="STRING" id="2656787.A0A370TAM3"/>
<dbReference type="PANTHER" id="PTHR44229">
    <property type="entry name" value="15-HYDROXYPROSTAGLANDIN DEHYDROGENASE [NAD(+)]"/>
    <property type="match status" value="1"/>
</dbReference>
<dbReference type="InterPro" id="IPR020904">
    <property type="entry name" value="Sc_DH/Rdtase_CS"/>
</dbReference>
<dbReference type="GO" id="GO:0005737">
    <property type="term" value="C:cytoplasm"/>
    <property type="evidence" value="ECO:0007669"/>
    <property type="project" value="TreeGrafter"/>
</dbReference>
<comment type="caution">
    <text evidence="4">The sequence shown here is derived from an EMBL/GenBank/DDBJ whole genome shotgun (WGS) entry which is preliminary data.</text>
</comment>
<dbReference type="SUPFAM" id="SSF51735">
    <property type="entry name" value="NAD(P)-binding Rossmann-fold domains"/>
    <property type="match status" value="1"/>
</dbReference>
<reference evidence="4 5" key="1">
    <citation type="journal article" date="2018" name="IMA Fungus">
        <title>IMA Genome-F 9: Draft genome sequence of Annulohypoxylon stygium, Aspergillus mulundensis, Berkeleyomyces basicola (syn. Thielaviopsis basicola), Ceratocystis smalleyi, two Cercospora beticola strains, Coleophoma cylindrospora, Fusarium fracticaudum, Phialophora cf. hyalina, and Morchella septimelata.</title>
        <authorList>
            <person name="Wingfield B.D."/>
            <person name="Bills G.F."/>
            <person name="Dong Y."/>
            <person name="Huang W."/>
            <person name="Nel W.J."/>
            <person name="Swalarsk-Parry B.S."/>
            <person name="Vaghefi N."/>
            <person name="Wilken P.M."/>
            <person name="An Z."/>
            <person name="de Beer Z.W."/>
            <person name="De Vos L."/>
            <person name="Chen L."/>
            <person name="Duong T.A."/>
            <person name="Gao Y."/>
            <person name="Hammerbacher A."/>
            <person name="Kikkert J.R."/>
            <person name="Li Y."/>
            <person name="Li H."/>
            <person name="Li K."/>
            <person name="Li Q."/>
            <person name="Liu X."/>
            <person name="Ma X."/>
            <person name="Naidoo K."/>
            <person name="Pethybridge S.J."/>
            <person name="Sun J."/>
            <person name="Steenkamp E.T."/>
            <person name="van der Nest M.A."/>
            <person name="van Wyk S."/>
            <person name="Wingfield M.J."/>
            <person name="Xiong C."/>
            <person name="Yue Q."/>
            <person name="Zhang X."/>
        </authorList>
    </citation>
    <scope>NUCLEOTIDE SEQUENCE [LARGE SCALE GENOMIC DNA]</scope>
    <source>
        <strain evidence="4 5">BP 5553</strain>
    </source>
</reference>
<evidence type="ECO:0000256" key="1">
    <source>
        <dbReference type="ARBA" id="ARBA00006484"/>
    </source>
</evidence>
<organism evidence="4 5">
    <name type="scientific">Venustampulla echinocandica</name>
    <dbReference type="NCBI Taxonomy" id="2656787"/>
    <lineage>
        <taxon>Eukaryota</taxon>
        <taxon>Fungi</taxon>
        <taxon>Dikarya</taxon>
        <taxon>Ascomycota</taxon>
        <taxon>Pezizomycotina</taxon>
        <taxon>Leotiomycetes</taxon>
        <taxon>Helotiales</taxon>
        <taxon>Pleuroascaceae</taxon>
        <taxon>Venustampulla</taxon>
    </lineage>
</organism>
<comment type="similarity">
    <text evidence="1">Belongs to the short-chain dehydrogenases/reductases (SDR) family.</text>
</comment>
<gene>
    <name evidence="4" type="ORF">BP5553_09774</name>
</gene>
<dbReference type="InterPro" id="IPR036291">
    <property type="entry name" value="NAD(P)-bd_dom_sf"/>
</dbReference>
<evidence type="ECO:0000313" key="4">
    <source>
        <dbReference type="EMBL" id="RDL30985.1"/>
    </source>
</evidence>
<dbReference type="OrthoDB" id="5371740at2759"/>
<dbReference type="Pfam" id="PF00106">
    <property type="entry name" value="adh_short"/>
    <property type="match status" value="1"/>
</dbReference>
<evidence type="ECO:0000256" key="3">
    <source>
        <dbReference type="ARBA" id="ARBA00023002"/>
    </source>
</evidence>
<proteinExistence type="inferred from homology"/>
<keyword evidence="5" id="KW-1185">Reference proteome</keyword>
<accession>A0A370TAM3</accession>
<dbReference type="GO" id="GO:0016616">
    <property type="term" value="F:oxidoreductase activity, acting on the CH-OH group of donors, NAD or NADP as acceptor"/>
    <property type="evidence" value="ECO:0007669"/>
    <property type="project" value="TreeGrafter"/>
</dbReference>
<evidence type="ECO:0000313" key="5">
    <source>
        <dbReference type="Proteomes" id="UP000254866"/>
    </source>
</evidence>
<evidence type="ECO:0000256" key="2">
    <source>
        <dbReference type="ARBA" id="ARBA00022857"/>
    </source>
</evidence>
<dbReference type="PROSITE" id="PS00061">
    <property type="entry name" value="ADH_SHORT"/>
    <property type="match status" value="1"/>
</dbReference>
<dbReference type="Proteomes" id="UP000254866">
    <property type="component" value="Unassembled WGS sequence"/>
</dbReference>
<name>A0A370TAM3_9HELO</name>
<dbReference type="AlphaFoldDB" id="A0A370TAM3"/>
<dbReference type="InterPro" id="IPR002347">
    <property type="entry name" value="SDR_fam"/>
</dbReference>
<dbReference type="Gene3D" id="3.40.50.720">
    <property type="entry name" value="NAD(P)-binding Rossmann-like Domain"/>
    <property type="match status" value="1"/>
</dbReference>